<reference evidence="2 3" key="1">
    <citation type="submission" date="2019-06" db="EMBL/GenBank/DDBJ databases">
        <title>Sequencing the genomes of 1000 actinobacteria strains.</title>
        <authorList>
            <person name="Klenk H.-P."/>
        </authorList>
    </citation>
    <scope>NUCLEOTIDE SEQUENCE [LARGE SCALE GENOMIC DNA]</scope>
    <source>
        <strain evidence="2 3">DSM 18607</strain>
    </source>
</reference>
<evidence type="ECO:0000313" key="2">
    <source>
        <dbReference type="EMBL" id="TQJ10451.1"/>
    </source>
</evidence>
<keyword evidence="1" id="KW-0472">Membrane</keyword>
<evidence type="ECO:0000313" key="3">
    <source>
        <dbReference type="Proteomes" id="UP000317893"/>
    </source>
</evidence>
<name>A0A542E534_9MICO</name>
<sequence>MRLYADLPARRTRQVVADVLVLAWVVAFALAGRAVHDTVLRLQGPADRLTSAGSSFGSSMQGAAEQLGRLPGVGDALRRPFDSAAGSGAELTRAGQDLADAAGHLALVLGLVVALVPVSIVVLPWLLLRLRWVHRAAAVGRVAAGDLDLVALRALAHQPVRRLAALGPAPARAWREGDPVAVRRLAELELTSLGLRPPWTRPAPPE</sequence>
<dbReference type="Proteomes" id="UP000317893">
    <property type="component" value="Unassembled WGS sequence"/>
</dbReference>
<comment type="caution">
    <text evidence="2">The sequence shown here is derived from an EMBL/GenBank/DDBJ whole genome shotgun (WGS) entry which is preliminary data.</text>
</comment>
<proteinExistence type="predicted"/>
<keyword evidence="3" id="KW-1185">Reference proteome</keyword>
<evidence type="ECO:0008006" key="4">
    <source>
        <dbReference type="Google" id="ProtNLM"/>
    </source>
</evidence>
<evidence type="ECO:0000256" key="1">
    <source>
        <dbReference type="SAM" id="Phobius"/>
    </source>
</evidence>
<keyword evidence="1" id="KW-1133">Transmembrane helix</keyword>
<dbReference type="AlphaFoldDB" id="A0A542E534"/>
<dbReference type="RefSeq" id="WP_141849671.1">
    <property type="nucleotide sequence ID" value="NZ_BAAAPR010000012.1"/>
</dbReference>
<keyword evidence="1" id="KW-0812">Transmembrane</keyword>
<feature type="transmembrane region" description="Helical" evidence="1">
    <location>
        <begin position="15"/>
        <end position="35"/>
    </location>
</feature>
<protein>
    <recommendedName>
        <fullName evidence="4">Transmembrane protein</fullName>
    </recommendedName>
</protein>
<dbReference type="EMBL" id="VFMN01000001">
    <property type="protein sequence ID" value="TQJ10451.1"/>
    <property type="molecule type" value="Genomic_DNA"/>
</dbReference>
<organism evidence="2 3">
    <name type="scientific">Lapillicoccus jejuensis</name>
    <dbReference type="NCBI Taxonomy" id="402171"/>
    <lineage>
        <taxon>Bacteria</taxon>
        <taxon>Bacillati</taxon>
        <taxon>Actinomycetota</taxon>
        <taxon>Actinomycetes</taxon>
        <taxon>Micrococcales</taxon>
        <taxon>Intrasporangiaceae</taxon>
        <taxon>Lapillicoccus</taxon>
    </lineage>
</organism>
<accession>A0A542E534</accession>
<dbReference type="OrthoDB" id="5198533at2"/>
<gene>
    <name evidence="2" type="ORF">FB458_3574</name>
</gene>
<feature type="transmembrane region" description="Helical" evidence="1">
    <location>
        <begin position="105"/>
        <end position="128"/>
    </location>
</feature>